<evidence type="ECO:0000259" key="3">
    <source>
        <dbReference type="PROSITE" id="PS51186"/>
    </source>
</evidence>
<dbReference type="Pfam" id="PF00583">
    <property type="entry name" value="Acetyltransf_1"/>
    <property type="match status" value="1"/>
</dbReference>
<proteinExistence type="predicted"/>
<sequence length="156" mass="17769">MTDTRLVPMPTTRLPAWLDRTMAEYVDSRMRAGETREQAEANKQRSLDQWFPDGSPLPDHFVWDLVDDTDAIVGYLWIGPFSSGSTEWWVFDVEVDEQHRRRGHARRALEAGQRVAREHGATSIGLNVFGYNVGAQDLYASLGYRVTATQMQLPLD</sequence>
<accession>A0ABT7THB3</accession>
<name>A0ABT7THB3_9MICO</name>
<feature type="domain" description="N-acetyltransferase" evidence="3">
    <location>
        <begin position="4"/>
        <end position="156"/>
    </location>
</feature>
<reference evidence="4 5" key="1">
    <citation type="submission" date="2023-06" db="EMBL/GenBank/DDBJ databases">
        <authorList>
            <person name="Feng G."/>
            <person name="Li J."/>
            <person name="Zhu H."/>
        </authorList>
    </citation>
    <scope>NUCLEOTIDE SEQUENCE [LARGE SCALE GENOMIC DNA]</scope>
    <source>
        <strain evidence="4 5">RHCJP20</strain>
    </source>
</reference>
<protein>
    <submittedName>
        <fullName evidence="4">GNAT family N-acetyltransferase</fullName>
        <ecNumber evidence="4">2.3.1.-</ecNumber>
    </submittedName>
</protein>
<keyword evidence="5" id="KW-1185">Reference proteome</keyword>
<evidence type="ECO:0000256" key="1">
    <source>
        <dbReference type="ARBA" id="ARBA00022679"/>
    </source>
</evidence>
<dbReference type="InterPro" id="IPR016181">
    <property type="entry name" value="Acyl_CoA_acyltransferase"/>
</dbReference>
<dbReference type="GO" id="GO:0016746">
    <property type="term" value="F:acyltransferase activity"/>
    <property type="evidence" value="ECO:0007669"/>
    <property type="project" value="UniProtKB-KW"/>
</dbReference>
<dbReference type="InterPro" id="IPR000182">
    <property type="entry name" value="GNAT_dom"/>
</dbReference>
<dbReference type="PROSITE" id="PS51186">
    <property type="entry name" value="GNAT"/>
    <property type="match status" value="1"/>
</dbReference>
<dbReference type="EC" id="2.3.1.-" evidence="4"/>
<evidence type="ECO:0000313" key="5">
    <source>
        <dbReference type="Proteomes" id="UP001235720"/>
    </source>
</evidence>
<evidence type="ECO:0000256" key="2">
    <source>
        <dbReference type="ARBA" id="ARBA00023315"/>
    </source>
</evidence>
<dbReference type="RefSeq" id="WP_289470577.1">
    <property type="nucleotide sequence ID" value="NZ_JAUCMM010000007.1"/>
</dbReference>
<dbReference type="EMBL" id="JAUCMM010000007">
    <property type="protein sequence ID" value="MDM7888986.1"/>
    <property type="molecule type" value="Genomic_DNA"/>
</dbReference>
<evidence type="ECO:0000313" key="4">
    <source>
        <dbReference type="EMBL" id="MDM7888986.1"/>
    </source>
</evidence>
<dbReference type="Proteomes" id="UP001235720">
    <property type="component" value="Unassembled WGS sequence"/>
</dbReference>
<keyword evidence="1 4" id="KW-0808">Transferase</keyword>
<dbReference type="SUPFAM" id="SSF55729">
    <property type="entry name" value="Acyl-CoA N-acyltransferases (Nat)"/>
    <property type="match status" value="1"/>
</dbReference>
<keyword evidence="2 4" id="KW-0012">Acyltransferase</keyword>
<gene>
    <name evidence="4" type="ORF">QUG98_11015</name>
</gene>
<comment type="caution">
    <text evidence="4">The sequence shown here is derived from an EMBL/GenBank/DDBJ whole genome shotgun (WGS) entry which is preliminary data.</text>
</comment>
<dbReference type="Gene3D" id="3.40.630.30">
    <property type="match status" value="1"/>
</dbReference>
<organism evidence="4 5">
    <name type="scientific">Curtobacterium subtropicum</name>
    <dbReference type="NCBI Taxonomy" id="3055138"/>
    <lineage>
        <taxon>Bacteria</taxon>
        <taxon>Bacillati</taxon>
        <taxon>Actinomycetota</taxon>
        <taxon>Actinomycetes</taxon>
        <taxon>Micrococcales</taxon>
        <taxon>Microbacteriaceae</taxon>
        <taxon>Curtobacterium</taxon>
    </lineage>
</organism>
<dbReference type="InterPro" id="IPR050680">
    <property type="entry name" value="YpeA/RimI_acetyltransf"/>
</dbReference>
<dbReference type="PANTHER" id="PTHR43420">
    <property type="entry name" value="ACETYLTRANSFERASE"/>
    <property type="match status" value="1"/>
</dbReference>